<dbReference type="Pfam" id="PF13715">
    <property type="entry name" value="CarbopepD_reg_2"/>
    <property type="match status" value="1"/>
</dbReference>
<evidence type="ECO:0000313" key="5">
    <source>
        <dbReference type="Proteomes" id="UP000570474"/>
    </source>
</evidence>
<dbReference type="SUPFAM" id="SSF49464">
    <property type="entry name" value="Carboxypeptidase regulatory domain-like"/>
    <property type="match status" value="1"/>
</dbReference>
<reference evidence="4 5" key="1">
    <citation type="submission" date="2020-04" db="EMBL/GenBank/DDBJ databases">
        <authorList>
            <person name="Yin C."/>
        </authorList>
    </citation>
    <scope>NUCLEOTIDE SEQUENCE [LARGE SCALE GENOMIC DNA]</scope>
    <source>
        <strain evidence="4 5">Ae27</strain>
    </source>
</reference>
<dbReference type="Gene3D" id="2.170.130.10">
    <property type="entry name" value="TonB-dependent receptor, plug domain"/>
    <property type="match status" value="1"/>
</dbReference>
<keyword evidence="2" id="KW-0812">Transmembrane</keyword>
<proteinExistence type="inferred from homology"/>
<dbReference type="NCBIfam" id="TIGR04057">
    <property type="entry name" value="SusC_RagA_signa"/>
    <property type="match status" value="1"/>
</dbReference>
<keyword evidence="1" id="KW-0732">Signal</keyword>
<evidence type="ECO:0000259" key="3">
    <source>
        <dbReference type="Pfam" id="PF07715"/>
    </source>
</evidence>
<gene>
    <name evidence="4" type="ORF">HGH92_27480</name>
</gene>
<dbReference type="GO" id="GO:0015344">
    <property type="term" value="F:siderophore uptake transmembrane transporter activity"/>
    <property type="evidence" value="ECO:0007669"/>
    <property type="project" value="TreeGrafter"/>
</dbReference>
<dbReference type="Gene3D" id="2.60.40.1120">
    <property type="entry name" value="Carboxypeptidase-like, regulatory domain"/>
    <property type="match status" value="1"/>
</dbReference>
<dbReference type="Pfam" id="PF07715">
    <property type="entry name" value="Plug"/>
    <property type="match status" value="1"/>
</dbReference>
<dbReference type="AlphaFoldDB" id="A0A847S4R5"/>
<dbReference type="PROSITE" id="PS52016">
    <property type="entry name" value="TONB_DEPENDENT_REC_3"/>
    <property type="match status" value="1"/>
</dbReference>
<comment type="subcellular location">
    <subcellularLocation>
        <location evidence="2">Cell outer membrane</location>
        <topology evidence="2">Multi-pass membrane protein</topology>
    </subcellularLocation>
</comment>
<keyword evidence="5" id="KW-1185">Reference proteome</keyword>
<evidence type="ECO:0000256" key="1">
    <source>
        <dbReference type="ARBA" id="ARBA00022729"/>
    </source>
</evidence>
<keyword evidence="2" id="KW-1134">Transmembrane beta strand</keyword>
<keyword evidence="4" id="KW-0675">Receptor</keyword>
<dbReference type="GO" id="GO:0044718">
    <property type="term" value="P:siderophore transmembrane transport"/>
    <property type="evidence" value="ECO:0007669"/>
    <property type="project" value="TreeGrafter"/>
</dbReference>
<keyword evidence="2" id="KW-0472">Membrane</keyword>
<dbReference type="InterPro" id="IPR037066">
    <property type="entry name" value="Plug_dom_sf"/>
</dbReference>
<dbReference type="SUPFAM" id="SSF56935">
    <property type="entry name" value="Porins"/>
    <property type="match status" value="1"/>
</dbReference>
<accession>A0A847S4R5</accession>
<comment type="caution">
    <text evidence="4">The sequence shown here is derived from an EMBL/GenBank/DDBJ whole genome shotgun (WGS) entry which is preliminary data.</text>
</comment>
<dbReference type="NCBIfam" id="TIGR04056">
    <property type="entry name" value="OMP_RagA_SusC"/>
    <property type="match status" value="1"/>
</dbReference>
<evidence type="ECO:0000256" key="2">
    <source>
        <dbReference type="PROSITE-ProRule" id="PRU01360"/>
    </source>
</evidence>
<dbReference type="EMBL" id="JABAIA010000003">
    <property type="protein sequence ID" value="NLR68078.1"/>
    <property type="molecule type" value="Genomic_DNA"/>
</dbReference>
<dbReference type="InterPro" id="IPR008969">
    <property type="entry name" value="CarboxyPept-like_regulatory"/>
</dbReference>
<evidence type="ECO:0000313" key="4">
    <source>
        <dbReference type="EMBL" id="NLR68078.1"/>
    </source>
</evidence>
<feature type="domain" description="TonB-dependent receptor plug" evidence="3">
    <location>
        <begin position="113"/>
        <end position="230"/>
    </location>
</feature>
<dbReference type="PANTHER" id="PTHR30069">
    <property type="entry name" value="TONB-DEPENDENT OUTER MEMBRANE RECEPTOR"/>
    <property type="match status" value="1"/>
</dbReference>
<comment type="similarity">
    <text evidence="2">Belongs to the TonB-dependent receptor family.</text>
</comment>
<dbReference type="InterPro" id="IPR023997">
    <property type="entry name" value="TonB-dep_OMP_SusC/RagA_CS"/>
</dbReference>
<organism evidence="4 5">
    <name type="scientific">Chitinophaga varians</name>
    <dbReference type="NCBI Taxonomy" id="2202339"/>
    <lineage>
        <taxon>Bacteria</taxon>
        <taxon>Pseudomonadati</taxon>
        <taxon>Bacteroidota</taxon>
        <taxon>Chitinophagia</taxon>
        <taxon>Chitinophagales</taxon>
        <taxon>Chitinophagaceae</taxon>
        <taxon>Chitinophaga</taxon>
    </lineage>
</organism>
<keyword evidence="2" id="KW-0813">Transport</keyword>
<dbReference type="GO" id="GO:0009279">
    <property type="term" value="C:cell outer membrane"/>
    <property type="evidence" value="ECO:0007669"/>
    <property type="project" value="UniProtKB-SubCell"/>
</dbReference>
<sequence length="1052" mass="117503">MISCALFFLPGLGFGQQPASTKTITGTVRSEKGEPLAGVTVRVKDGTASTHTDANGRYSLSAAAGNVLIFSSIGFKPQERPVPAEGSAINLVLPDEFSTLNDVIVVGYTSQKKATVTGATSSINSVDLVRTPAVAATSALVGKVAGVTFRATDSRPGNGTSLQIRNLGDPLYVIDGVPYSTNNGSTAFGFNTGISGQNLFNNLTIEDIESITVLKDASASIYGLRASNGVVLVTTKKGKRREQTSINFSSYYGLQNFTRYPRPANAGQYVRGQLEAAQNAGNAAPSDIALIYTPEQLAKWEAGTEKGYKSYDHFKSVTRPNVPQYYMSMNASGGSQRSNYYLSLSHMRQDAIIKDFNFQRTNLQANLNGSVAKGLEVGTEISARIEKRHNVGVPGLDDYFNPLLSISSMWPTEPLYANDNPNYINTGHSVNINPATYKDNITGYIDELFRAVNVNVNAQYTFKWGMVLKGLYSYNFTNEDFDGFEYTYNSYTYDPATDSYRITGGNQNPWREKHKRNIVSRFAQLQLSYNKQLGAHAVSAVAAYERSDMENDYLALHTVPPNDYIPVMQLANLDYLDDSWATEARAGYVGRINYNYKQKYLLEMLGRYDGSFLYAPDKRWGFFPGVSLGWRISQEPFFQNSRLNSVVTDLKIRASYGQTGSELGLGTPPTMFTYLSGYNFNQGSAVFNGSYVNGIRPRGLPITNLSWVVNHSKNIGIDVTLLRGRITGQFDVFERLRTGLPAARYDVLLPNEVGYGLPLENLNKDATRGMDGMITYQDKAGDFNYSIGINGTIARRRDISSYKPRFGSSWDEYRNSYENRWGNINWGYEVIGRFQSQQEIDNYKVNNDEQGNRTQLPGDFIYKDVNGDGIINYLDERPIGYAEGALPYFTYGINGNLQWKGFNLAFDFAGAGMQSYFRDWELRYPFQNNGNSPAYMLSDRWHRADPYNPFSEWIPGKFPATRKGGNNNARRNDFWVTNVRYLRLKTLELGYSFPQKLLKRTRISKLRVYASASNLFSIDNLSAYQIDPEVASSNGLIYPQQKLYLFGFNLSL</sequence>
<dbReference type="InterPro" id="IPR039426">
    <property type="entry name" value="TonB-dep_rcpt-like"/>
</dbReference>
<dbReference type="Proteomes" id="UP000570474">
    <property type="component" value="Unassembled WGS sequence"/>
</dbReference>
<keyword evidence="2" id="KW-0998">Cell outer membrane</keyword>
<dbReference type="PANTHER" id="PTHR30069:SF29">
    <property type="entry name" value="HEMOGLOBIN AND HEMOGLOBIN-HAPTOGLOBIN-BINDING PROTEIN 1-RELATED"/>
    <property type="match status" value="1"/>
</dbReference>
<protein>
    <submittedName>
        <fullName evidence="4">TonB-dependent receptor</fullName>
    </submittedName>
</protein>
<dbReference type="InterPro" id="IPR023996">
    <property type="entry name" value="TonB-dep_OMP_SusC/RagA"/>
</dbReference>
<dbReference type="InterPro" id="IPR012910">
    <property type="entry name" value="Plug_dom"/>
</dbReference>
<name>A0A847S4R5_9BACT</name>